<feature type="transmembrane region" description="Helical" evidence="1">
    <location>
        <begin position="135"/>
        <end position="154"/>
    </location>
</feature>
<organism evidence="2 3">
    <name type="scientific">Crateriforma conspicua</name>
    <dbReference type="NCBI Taxonomy" id="2527996"/>
    <lineage>
        <taxon>Bacteria</taxon>
        <taxon>Pseudomonadati</taxon>
        <taxon>Planctomycetota</taxon>
        <taxon>Planctomycetia</taxon>
        <taxon>Planctomycetales</taxon>
        <taxon>Planctomycetaceae</taxon>
        <taxon>Crateriforma</taxon>
    </lineage>
</organism>
<dbReference type="EMBL" id="SJPL01000001">
    <property type="protein sequence ID" value="TWT70839.1"/>
    <property type="molecule type" value="Genomic_DNA"/>
</dbReference>
<dbReference type="Proteomes" id="UP000317238">
    <property type="component" value="Unassembled WGS sequence"/>
</dbReference>
<evidence type="ECO:0000313" key="2">
    <source>
        <dbReference type="EMBL" id="TWT70839.1"/>
    </source>
</evidence>
<feature type="transmembrane region" description="Helical" evidence="1">
    <location>
        <begin position="51"/>
        <end position="75"/>
    </location>
</feature>
<dbReference type="RefSeq" id="WP_146439502.1">
    <property type="nucleotide sequence ID" value="NZ_SJPL01000001.1"/>
</dbReference>
<dbReference type="AlphaFoldDB" id="A0A5C5Y7A5"/>
<dbReference type="OrthoDB" id="9899496at2"/>
<evidence type="ECO:0000313" key="3">
    <source>
        <dbReference type="Proteomes" id="UP000317238"/>
    </source>
</evidence>
<proteinExistence type="predicted"/>
<evidence type="ECO:0000256" key="1">
    <source>
        <dbReference type="SAM" id="Phobius"/>
    </source>
</evidence>
<keyword evidence="1" id="KW-0472">Membrane</keyword>
<keyword evidence="1" id="KW-0812">Transmembrane</keyword>
<protein>
    <submittedName>
        <fullName evidence="2">Uncharacterized protein</fullName>
    </submittedName>
</protein>
<gene>
    <name evidence="2" type="ORF">Pan14r_31470</name>
</gene>
<keyword evidence="3" id="KW-1185">Reference proteome</keyword>
<name>A0A5C5Y7A5_9PLAN</name>
<accession>A0A5C5Y7A5</accession>
<comment type="caution">
    <text evidence="2">The sequence shown here is derived from an EMBL/GenBank/DDBJ whole genome shotgun (WGS) entry which is preliminary data.</text>
</comment>
<reference evidence="2 3" key="1">
    <citation type="submission" date="2019-02" db="EMBL/GenBank/DDBJ databases">
        <title>Deep-cultivation of Planctomycetes and their phenomic and genomic characterization uncovers novel biology.</title>
        <authorList>
            <person name="Wiegand S."/>
            <person name="Jogler M."/>
            <person name="Boedeker C."/>
            <person name="Pinto D."/>
            <person name="Vollmers J."/>
            <person name="Rivas-Marin E."/>
            <person name="Kohn T."/>
            <person name="Peeters S.H."/>
            <person name="Heuer A."/>
            <person name="Rast P."/>
            <person name="Oberbeckmann S."/>
            <person name="Bunk B."/>
            <person name="Jeske O."/>
            <person name="Meyerdierks A."/>
            <person name="Storesund J.E."/>
            <person name="Kallscheuer N."/>
            <person name="Luecker S."/>
            <person name="Lage O.M."/>
            <person name="Pohl T."/>
            <person name="Merkel B.J."/>
            <person name="Hornburger P."/>
            <person name="Mueller R.-W."/>
            <person name="Bruemmer F."/>
            <person name="Labrenz M."/>
            <person name="Spormann A.M."/>
            <person name="Op Den Camp H."/>
            <person name="Overmann J."/>
            <person name="Amann R."/>
            <person name="Jetten M.S.M."/>
            <person name="Mascher T."/>
            <person name="Medema M.H."/>
            <person name="Devos D.P."/>
            <person name="Kaster A.-K."/>
            <person name="Ovreas L."/>
            <person name="Rohde M."/>
            <person name="Galperin M.Y."/>
            <person name="Jogler C."/>
        </authorList>
    </citation>
    <scope>NUCLEOTIDE SEQUENCE [LARGE SCALE GENOMIC DNA]</scope>
    <source>
        <strain evidence="2 3">Pan14r</strain>
    </source>
</reference>
<sequence>MAVLLVYLALVTLFCVAMVCGIRRSRSGASWSRHDEPTEQVTSRTPSTNSILGLFSGLSMLLMFFAVLLSTLLIAADRFFMPLELAARIPMESGWDPAQWKTNLSTGPHNVSQSYTHWRISQGDSSTDTSRQKSWLLMAFPVIVAVALLMLLLFQQISKGFIHAATEDWVRHSAEEELADIRSAYHRNNFHRRQRYSNR</sequence>
<keyword evidence="1" id="KW-1133">Transmembrane helix</keyword>